<protein>
    <submittedName>
        <fullName evidence="1">Uncharacterized protein</fullName>
    </submittedName>
</protein>
<reference evidence="1" key="1">
    <citation type="submission" date="2018-05" db="EMBL/GenBank/DDBJ databases">
        <authorList>
            <person name="Lanie J.A."/>
            <person name="Ng W.-L."/>
            <person name="Kazmierczak K.M."/>
            <person name="Andrzejewski T.M."/>
            <person name="Davidsen T.M."/>
            <person name="Wayne K.J."/>
            <person name="Tettelin H."/>
            <person name="Glass J.I."/>
            <person name="Rusch D."/>
            <person name="Podicherti R."/>
            <person name="Tsui H.-C.T."/>
            <person name="Winkler M.E."/>
        </authorList>
    </citation>
    <scope>NUCLEOTIDE SEQUENCE</scope>
</reference>
<organism evidence="1">
    <name type="scientific">marine metagenome</name>
    <dbReference type="NCBI Taxonomy" id="408172"/>
    <lineage>
        <taxon>unclassified sequences</taxon>
        <taxon>metagenomes</taxon>
        <taxon>ecological metagenomes</taxon>
    </lineage>
</organism>
<gene>
    <name evidence="1" type="ORF">METZ01_LOCUS232472</name>
</gene>
<dbReference type="EMBL" id="UINC01057931">
    <property type="protein sequence ID" value="SVB79618.1"/>
    <property type="molecule type" value="Genomic_DNA"/>
</dbReference>
<accession>A0A382GX14</accession>
<proteinExistence type="predicted"/>
<dbReference type="AlphaFoldDB" id="A0A382GX14"/>
<name>A0A382GX14_9ZZZZ</name>
<evidence type="ECO:0000313" key="1">
    <source>
        <dbReference type="EMBL" id="SVB79618.1"/>
    </source>
</evidence>
<sequence>MVQQENNSNLSDISSVWNQDISFRLSIDLSRQYLHLTLFRYQEKLCRELITIPNSP</sequence>
<feature type="non-terminal residue" evidence="1">
    <location>
        <position position="56"/>
    </location>
</feature>